<evidence type="ECO:0000256" key="1">
    <source>
        <dbReference type="ARBA" id="ARBA00008750"/>
    </source>
</evidence>
<reference evidence="8 9" key="1">
    <citation type="journal article" date="2018" name="Mol. Plant">
        <title>The genome of Artemisia annua provides insight into the evolution of Asteraceae family and artemisinin biosynthesis.</title>
        <authorList>
            <person name="Shen Q."/>
            <person name="Zhang L."/>
            <person name="Liao Z."/>
            <person name="Wang S."/>
            <person name="Yan T."/>
            <person name="Shi P."/>
            <person name="Liu M."/>
            <person name="Fu X."/>
            <person name="Pan Q."/>
            <person name="Wang Y."/>
            <person name="Lv Z."/>
            <person name="Lu X."/>
            <person name="Zhang F."/>
            <person name="Jiang W."/>
            <person name="Ma Y."/>
            <person name="Chen M."/>
            <person name="Hao X."/>
            <person name="Li L."/>
            <person name="Tang Y."/>
            <person name="Lv G."/>
            <person name="Zhou Y."/>
            <person name="Sun X."/>
            <person name="Brodelius P.E."/>
            <person name="Rose J.K.C."/>
            <person name="Tang K."/>
        </authorList>
    </citation>
    <scope>NUCLEOTIDE SEQUENCE [LARGE SCALE GENOMIC DNA]</scope>
    <source>
        <strain evidence="9">cv. Huhao1</strain>
        <tissue evidence="8">Leaf</tissue>
    </source>
</reference>
<dbReference type="GO" id="GO:0003857">
    <property type="term" value="F:(3S)-3-hydroxyacyl-CoA dehydrogenase (NAD+) activity"/>
    <property type="evidence" value="ECO:0007669"/>
    <property type="project" value="TreeGrafter"/>
</dbReference>
<dbReference type="GO" id="GO:0006635">
    <property type="term" value="P:fatty acid beta-oxidation"/>
    <property type="evidence" value="ECO:0007669"/>
    <property type="project" value="TreeGrafter"/>
</dbReference>
<dbReference type="InterPro" id="IPR029045">
    <property type="entry name" value="ClpP/crotonase-like_dom_sf"/>
</dbReference>
<dbReference type="PROSITE" id="PS00166">
    <property type="entry name" value="ENOYL_COA_HYDRATASE"/>
    <property type="match status" value="1"/>
</dbReference>
<dbReference type="Pfam" id="PF00378">
    <property type="entry name" value="ECH_1"/>
    <property type="match status" value="1"/>
</dbReference>
<accession>A0A2U1Q2F6</accession>
<dbReference type="SUPFAM" id="SSF51735">
    <property type="entry name" value="NAD(P)-binding Rossmann-fold domains"/>
    <property type="match status" value="1"/>
</dbReference>
<dbReference type="Gene3D" id="1.10.1040.50">
    <property type="match status" value="1"/>
</dbReference>
<sequence length="584" mass="64574">MVKKPNEIGFLSIEVITNLLEAARKPIVAAIDGPAFGGGLEIALASHARIATPTSQLGLTELQYGIIPGFGGTQRLPRLVGLHNALEMILMSKRVNGKEAFNMSLVDALARADELIKTASSWALDILEGRKPWIASLYRTDRLEPLKEARLILNTARTQSRKQNPNLTHPLICIDVIEEGIVSGPRNALWKEAETLNELRQSETCKSLIHVFFARYNTSKIPGITDRGLQPKKVNNVAITGGGSVGCEIATNFILSNFYVILKESNEISLVAAIGEIKANLRRQLMAGKVMQEAVAHLKGVLDYDSFKDADLVVDTLDGSIQSKQQTFVDLEHYCPQHCILASNTSTDNLNIIGERTNSRSRIVGAHFCSSSPILEIAPTDWTSHQVILDVLNVAKKIKKTPILVRNSTGLVVDRLSVVYSKAATFLAQQGEDKDHMAQVMQKFGMSIGLFRTIDGIQFVNNMSTEPLKVGKLPEKDIIEMLLFPVVNEACRIMEEGHVMKASDIDVASVLAMGFPSYRGGIVYWANNLGSKYICSRLETWSNIYGEFFKPCAYLIQHSSLTRKASWIWSWVRDCEAHTSCYAI</sequence>
<evidence type="ECO:0000256" key="5">
    <source>
        <dbReference type="ARBA" id="ARBA00023268"/>
    </source>
</evidence>
<dbReference type="GO" id="GO:0004300">
    <property type="term" value="F:enoyl-CoA hydratase activity"/>
    <property type="evidence" value="ECO:0007669"/>
    <property type="project" value="UniProtKB-EC"/>
</dbReference>
<organism evidence="8 9">
    <name type="scientific">Artemisia annua</name>
    <name type="common">Sweet wormwood</name>
    <dbReference type="NCBI Taxonomy" id="35608"/>
    <lineage>
        <taxon>Eukaryota</taxon>
        <taxon>Viridiplantae</taxon>
        <taxon>Streptophyta</taxon>
        <taxon>Embryophyta</taxon>
        <taxon>Tracheophyta</taxon>
        <taxon>Spermatophyta</taxon>
        <taxon>Magnoliopsida</taxon>
        <taxon>eudicotyledons</taxon>
        <taxon>Gunneridae</taxon>
        <taxon>Pentapetalae</taxon>
        <taxon>asterids</taxon>
        <taxon>campanulids</taxon>
        <taxon>Asterales</taxon>
        <taxon>Asteraceae</taxon>
        <taxon>Asteroideae</taxon>
        <taxon>Anthemideae</taxon>
        <taxon>Artemisiinae</taxon>
        <taxon>Artemisia</taxon>
    </lineage>
</organism>
<protein>
    <recommendedName>
        <fullName evidence="2">enoyl-CoA hydratase</fullName>
        <ecNumber evidence="2">4.2.1.17</ecNumber>
    </recommendedName>
</protein>
<dbReference type="GO" id="GO:0016853">
    <property type="term" value="F:isomerase activity"/>
    <property type="evidence" value="ECO:0007669"/>
    <property type="project" value="UniProtKB-KW"/>
</dbReference>
<evidence type="ECO:0000256" key="4">
    <source>
        <dbReference type="ARBA" id="ARBA00023239"/>
    </source>
</evidence>
<dbReference type="EMBL" id="PKPP01000489">
    <property type="protein sequence ID" value="PWA92133.1"/>
    <property type="molecule type" value="Genomic_DNA"/>
</dbReference>
<keyword evidence="3" id="KW-0413">Isomerase</keyword>
<dbReference type="OrthoDB" id="2018133at2759"/>
<evidence type="ECO:0000259" key="7">
    <source>
        <dbReference type="Pfam" id="PF02737"/>
    </source>
</evidence>
<dbReference type="STRING" id="35608.A0A2U1Q2F6"/>
<proteinExistence type="inferred from homology"/>
<comment type="similarity">
    <text evidence="6">Belongs to the enoyl-CoA hydratase/isomerase family.</text>
</comment>
<keyword evidence="9" id="KW-1185">Reference proteome</keyword>
<dbReference type="GO" id="GO:0070403">
    <property type="term" value="F:NAD+ binding"/>
    <property type="evidence" value="ECO:0007669"/>
    <property type="project" value="InterPro"/>
</dbReference>
<dbReference type="GO" id="GO:0005777">
    <property type="term" value="C:peroxisome"/>
    <property type="evidence" value="ECO:0007669"/>
    <property type="project" value="TreeGrafter"/>
</dbReference>
<dbReference type="EC" id="4.2.1.17" evidence="2"/>
<dbReference type="InterPro" id="IPR036291">
    <property type="entry name" value="NAD(P)-bd_dom_sf"/>
</dbReference>
<evidence type="ECO:0000256" key="6">
    <source>
        <dbReference type="RuleBase" id="RU003707"/>
    </source>
</evidence>
<evidence type="ECO:0000313" key="8">
    <source>
        <dbReference type="EMBL" id="PWA92133.1"/>
    </source>
</evidence>
<dbReference type="CDD" id="cd06558">
    <property type="entry name" value="crotonase-like"/>
    <property type="match status" value="1"/>
</dbReference>
<evidence type="ECO:0000313" key="9">
    <source>
        <dbReference type="Proteomes" id="UP000245207"/>
    </source>
</evidence>
<dbReference type="Pfam" id="PF02737">
    <property type="entry name" value="3HCDH_N"/>
    <property type="match status" value="1"/>
</dbReference>
<comment type="caution">
    <text evidence="8">The sequence shown here is derived from an EMBL/GenBank/DDBJ whole genome shotgun (WGS) entry which is preliminary data.</text>
</comment>
<dbReference type="PANTHER" id="PTHR23309">
    <property type="entry name" value="3-HYDROXYACYL-COA DEHYROGENASE"/>
    <property type="match status" value="1"/>
</dbReference>
<dbReference type="Gene3D" id="3.40.50.720">
    <property type="entry name" value="NAD(P)-binding Rossmann-like Domain"/>
    <property type="match status" value="1"/>
</dbReference>
<dbReference type="Gene3D" id="3.90.226.10">
    <property type="entry name" value="2-enoyl-CoA Hydratase, Chain A, domain 1"/>
    <property type="match status" value="1"/>
</dbReference>
<feature type="domain" description="3-hydroxyacyl-CoA dehydrogenase NAD binding" evidence="7">
    <location>
        <begin position="236"/>
        <end position="407"/>
    </location>
</feature>
<dbReference type="InterPro" id="IPR001753">
    <property type="entry name" value="Enoyl-CoA_hydra/iso"/>
</dbReference>
<dbReference type="Proteomes" id="UP000245207">
    <property type="component" value="Unassembled WGS sequence"/>
</dbReference>
<evidence type="ECO:0000256" key="3">
    <source>
        <dbReference type="ARBA" id="ARBA00023235"/>
    </source>
</evidence>
<gene>
    <name evidence="8" type="ORF">CTI12_AA084660</name>
</gene>
<dbReference type="PANTHER" id="PTHR23309:SF9">
    <property type="entry name" value="PEROXISOMAL FATTY ACID BETA-OXIDATION MULTIFUNCTIONAL PROTEIN MFP2"/>
    <property type="match status" value="1"/>
</dbReference>
<dbReference type="InterPro" id="IPR018376">
    <property type="entry name" value="Enoyl-CoA_hyd/isom_CS"/>
</dbReference>
<dbReference type="InterPro" id="IPR006176">
    <property type="entry name" value="3-OHacyl-CoA_DH_NAD-bd"/>
</dbReference>
<evidence type="ECO:0000256" key="2">
    <source>
        <dbReference type="ARBA" id="ARBA00012076"/>
    </source>
</evidence>
<dbReference type="SUPFAM" id="SSF48179">
    <property type="entry name" value="6-phosphogluconate dehydrogenase C-terminal domain-like"/>
    <property type="match status" value="1"/>
</dbReference>
<keyword evidence="4" id="KW-0456">Lyase</keyword>
<dbReference type="AlphaFoldDB" id="A0A2U1Q2F6"/>
<keyword evidence="5" id="KW-0511">Multifunctional enzyme</keyword>
<dbReference type="InterPro" id="IPR008927">
    <property type="entry name" value="6-PGluconate_DH-like_C_sf"/>
</dbReference>
<comment type="similarity">
    <text evidence="1">In the N-terminal section; belongs to the enoyl-CoA hydratase/isomerase family.</text>
</comment>
<name>A0A2U1Q2F6_ARTAN</name>
<dbReference type="SUPFAM" id="SSF52096">
    <property type="entry name" value="ClpP/crotonase"/>
    <property type="match status" value="1"/>
</dbReference>